<dbReference type="GeneID" id="60058637"/>
<evidence type="ECO:0000313" key="2">
    <source>
        <dbReference type="Proteomes" id="UP000487649"/>
    </source>
</evidence>
<accession>A0A9X4XFB7</accession>
<organism evidence="1 2">
    <name type="scientific">Turicibacter sanguinis</name>
    <dbReference type="NCBI Taxonomy" id="154288"/>
    <lineage>
        <taxon>Bacteria</taxon>
        <taxon>Bacillati</taxon>
        <taxon>Bacillota</taxon>
        <taxon>Erysipelotrichia</taxon>
        <taxon>Erysipelotrichales</taxon>
        <taxon>Turicibacteraceae</taxon>
        <taxon>Turicibacter</taxon>
    </lineage>
</organism>
<dbReference type="OrthoDB" id="1653916at2"/>
<dbReference type="RefSeq" id="WP_006785204.1">
    <property type="nucleotide sequence ID" value="NZ_CABJBH010000009.1"/>
</dbReference>
<protein>
    <submittedName>
        <fullName evidence="1">Uncharacterized protein</fullName>
    </submittedName>
</protein>
<comment type="caution">
    <text evidence="1">The sequence shown here is derived from an EMBL/GenBank/DDBJ whole genome shotgun (WGS) entry which is preliminary data.</text>
</comment>
<name>A0A9X4XFB7_9FIRM</name>
<dbReference type="AlphaFoldDB" id="A0A9X4XFB7"/>
<dbReference type="Proteomes" id="UP000487649">
    <property type="component" value="Unassembled WGS sequence"/>
</dbReference>
<proteinExistence type="predicted"/>
<sequence>MLKSETLKIIEFAKGEIKKPVLIRYTITVDLNSPKVYDEDALKLIGSVKTLPDNIYLAEFVYEVTDSRLTHLNRQKITIKINEKNYFTLVLDDDLDIFFSLLRLYKNYEAEVEAYEQTITQGMLLKVLETYYS</sequence>
<evidence type="ECO:0000313" key="1">
    <source>
        <dbReference type="EMBL" id="MTK21545.1"/>
    </source>
</evidence>
<dbReference type="EMBL" id="WMQE01000018">
    <property type="protein sequence ID" value="MTK21545.1"/>
    <property type="molecule type" value="Genomic_DNA"/>
</dbReference>
<gene>
    <name evidence="1" type="ORF">GMA92_08940</name>
</gene>
<reference evidence="1 2" key="1">
    <citation type="journal article" date="2019" name="Nat. Med.">
        <title>A library of human gut bacterial isolates paired with longitudinal multiomics data enables mechanistic microbiome research.</title>
        <authorList>
            <person name="Poyet M."/>
            <person name="Groussin M."/>
            <person name="Gibbons S.M."/>
            <person name="Avila-Pacheco J."/>
            <person name="Jiang X."/>
            <person name="Kearney S.M."/>
            <person name="Perrotta A.R."/>
            <person name="Berdy B."/>
            <person name="Zhao S."/>
            <person name="Lieberman T.D."/>
            <person name="Swanson P.K."/>
            <person name="Smith M."/>
            <person name="Roesemann S."/>
            <person name="Alexander J.E."/>
            <person name="Rich S.A."/>
            <person name="Livny J."/>
            <person name="Vlamakis H."/>
            <person name="Clish C."/>
            <person name="Bullock K."/>
            <person name="Deik A."/>
            <person name="Scott J."/>
            <person name="Pierce K.A."/>
            <person name="Xavier R.J."/>
            <person name="Alm E.J."/>
        </authorList>
    </citation>
    <scope>NUCLEOTIDE SEQUENCE [LARGE SCALE GENOMIC DNA]</scope>
    <source>
        <strain evidence="1 2">BIOML-A198</strain>
    </source>
</reference>